<protein>
    <submittedName>
        <fullName evidence="1">Uncharacterized protein</fullName>
    </submittedName>
</protein>
<organism evidence="1 2">
    <name type="scientific">Fimbriiglobus ruber</name>
    <dbReference type="NCBI Taxonomy" id="1908690"/>
    <lineage>
        <taxon>Bacteria</taxon>
        <taxon>Pseudomonadati</taxon>
        <taxon>Planctomycetota</taxon>
        <taxon>Planctomycetia</taxon>
        <taxon>Gemmatales</taxon>
        <taxon>Gemmataceae</taxon>
        <taxon>Fimbriiglobus</taxon>
    </lineage>
</organism>
<dbReference type="Proteomes" id="UP000214646">
    <property type="component" value="Unassembled WGS sequence"/>
</dbReference>
<sequence length="45" mass="4939">MLNQVWSMFQAHTGIATDQLAISLQEIPASNAMEMGQIMHAVGHE</sequence>
<proteinExistence type="predicted"/>
<dbReference type="Gene3D" id="3.30.429.10">
    <property type="entry name" value="Macrophage Migration Inhibitory Factor"/>
    <property type="match status" value="1"/>
</dbReference>
<keyword evidence="2" id="KW-1185">Reference proteome</keyword>
<gene>
    <name evidence="1" type="ORF">FRUB_07339</name>
</gene>
<dbReference type="AlphaFoldDB" id="A0A225DLY3"/>
<evidence type="ECO:0000313" key="2">
    <source>
        <dbReference type="Proteomes" id="UP000214646"/>
    </source>
</evidence>
<comment type="caution">
    <text evidence="1">The sequence shown here is derived from an EMBL/GenBank/DDBJ whole genome shotgun (WGS) entry which is preliminary data.</text>
</comment>
<dbReference type="EMBL" id="NIDE01000014">
    <property type="protein sequence ID" value="OWK38219.1"/>
    <property type="molecule type" value="Genomic_DNA"/>
</dbReference>
<accession>A0A225DLY3</accession>
<reference evidence="2" key="1">
    <citation type="submission" date="2017-06" db="EMBL/GenBank/DDBJ databases">
        <title>Genome analysis of Fimbriiglobus ruber SP5, the first member of the order Planctomycetales with confirmed chitinolytic capability.</title>
        <authorList>
            <person name="Ravin N.V."/>
            <person name="Rakitin A.L."/>
            <person name="Ivanova A.A."/>
            <person name="Beletsky A.V."/>
            <person name="Kulichevskaya I.S."/>
            <person name="Mardanov A.V."/>
            <person name="Dedysh S.N."/>
        </authorList>
    </citation>
    <scope>NUCLEOTIDE SEQUENCE [LARGE SCALE GENOMIC DNA]</scope>
    <source>
        <strain evidence="2">SP5</strain>
    </source>
</reference>
<name>A0A225DLY3_9BACT</name>
<dbReference type="InterPro" id="IPR014347">
    <property type="entry name" value="Tautomerase/MIF_sf"/>
</dbReference>
<evidence type="ECO:0000313" key="1">
    <source>
        <dbReference type="EMBL" id="OWK38219.1"/>
    </source>
</evidence>